<comment type="similarity">
    <text evidence="9">Belongs to the binding-protein-dependent transport system permease family. LivHM subfamily.</text>
</comment>
<gene>
    <name evidence="12" type="ORF">IN07_06320</name>
</gene>
<dbReference type="SUPFAM" id="SSF49464">
    <property type="entry name" value="Carboxypeptidase regulatory domain-like"/>
    <property type="match status" value="1"/>
</dbReference>
<dbReference type="STRING" id="1522368.IN07_06320"/>
<dbReference type="GO" id="GO:1903806">
    <property type="term" value="P:L-isoleucine import across plasma membrane"/>
    <property type="evidence" value="ECO:0007669"/>
    <property type="project" value="TreeGrafter"/>
</dbReference>
<proteinExistence type="inferred from homology"/>
<keyword evidence="5 10" id="KW-0812">Transmembrane</keyword>
<feature type="transmembrane region" description="Helical" evidence="10">
    <location>
        <begin position="133"/>
        <end position="151"/>
    </location>
</feature>
<keyword evidence="13" id="KW-1185">Reference proteome</keyword>
<feature type="transmembrane region" description="Helical" evidence="10">
    <location>
        <begin position="386"/>
        <end position="407"/>
    </location>
</feature>
<evidence type="ECO:0000256" key="11">
    <source>
        <dbReference type="SAM" id="SignalP"/>
    </source>
</evidence>
<dbReference type="PANTHER" id="PTHR11795:SF371">
    <property type="entry name" value="HIGH-AFFINITY BRANCHED-CHAIN AMINO ACID TRANSPORT SYSTEM PERMEASE PROTEIN LIVH"/>
    <property type="match status" value="1"/>
</dbReference>
<keyword evidence="7 10" id="KW-1133">Transmembrane helix</keyword>
<dbReference type="GO" id="GO:0015808">
    <property type="term" value="P:L-alanine transport"/>
    <property type="evidence" value="ECO:0007669"/>
    <property type="project" value="TreeGrafter"/>
</dbReference>
<dbReference type="Pfam" id="PF13620">
    <property type="entry name" value="CarboxypepD_reg"/>
    <property type="match status" value="1"/>
</dbReference>
<feature type="chain" id="PRO_5001942293" description="ABC transporter permease" evidence="11">
    <location>
        <begin position="21"/>
        <end position="412"/>
    </location>
</feature>
<dbReference type="GO" id="GO:0015192">
    <property type="term" value="F:L-phenylalanine transmembrane transporter activity"/>
    <property type="evidence" value="ECO:0007669"/>
    <property type="project" value="TreeGrafter"/>
</dbReference>
<evidence type="ECO:0000256" key="10">
    <source>
        <dbReference type="SAM" id="Phobius"/>
    </source>
</evidence>
<keyword evidence="3" id="KW-1003">Cell membrane</keyword>
<evidence type="ECO:0000256" key="2">
    <source>
        <dbReference type="ARBA" id="ARBA00022448"/>
    </source>
</evidence>
<evidence type="ECO:0008006" key="14">
    <source>
        <dbReference type="Google" id="ProtNLM"/>
    </source>
</evidence>
<evidence type="ECO:0000256" key="5">
    <source>
        <dbReference type="ARBA" id="ARBA00022692"/>
    </source>
</evidence>
<evidence type="ECO:0000256" key="4">
    <source>
        <dbReference type="ARBA" id="ARBA00022519"/>
    </source>
</evidence>
<dbReference type="GO" id="GO:0042941">
    <property type="term" value="P:D-alanine transmembrane transport"/>
    <property type="evidence" value="ECO:0007669"/>
    <property type="project" value="TreeGrafter"/>
</dbReference>
<dbReference type="InterPro" id="IPR008969">
    <property type="entry name" value="CarboxyPept-like_regulatory"/>
</dbReference>
<dbReference type="GO" id="GO:0005886">
    <property type="term" value="C:plasma membrane"/>
    <property type="evidence" value="ECO:0007669"/>
    <property type="project" value="UniProtKB-SubCell"/>
</dbReference>
<sequence length="412" mass="42312">MAAVAVAISCLLLDATPALAAGEVVQGRLVDAANQPVPDVEVTLSQGGDEVASVTSGADGRWEIPVPAPGTYEVGLDEESLPAGISLREGAEASREVTVDPGSLRNVLFPLGQVETSGSGLGAALAQATLDGLLLGALIGITAIGLSLIFGTTGLINFAHGELVTVGAVVAFGLNAAGLHIALAALVAIPVVAALAGGSELVLWRPMRRRRASQVSMFIATIGLALLLRQVVLVVYGGNPRSYEQYGLQQVWQWGPLSITPRDASILGIALLVLVLIGLTLTRSRLGTAVRSVSDNRALAGCSGINVDRVVFQVWLAGGGLAALGGVLYGLSQAVTWNMGFNLLLLMFAGVILGGLGTAFGAVVGSLVVGLLAQLSTVFFDSELQTVWALLLLILVLLVRPQGLLGLRERVG</sequence>
<dbReference type="OrthoDB" id="9807115at2"/>
<dbReference type="AlphaFoldDB" id="A0A098YAV1"/>
<feature type="transmembrane region" description="Helical" evidence="10">
    <location>
        <begin position="183"/>
        <end position="203"/>
    </location>
</feature>
<keyword evidence="11" id="KW-0732">Signal</keyword>
<evidence type="ECO:0000256" key="8">
    <source>
        <dbReference type="ARBA" id="ARBA00023136"/>
    </source>
</evidence>
<dbReference type="InterPro" id="IPR001851">
    <property type="entry name" value="ABC_transp_permease"/>
</dbReference>
<feature type="transmembrane region" description="Helical" evidence="10">
    <location>
        <begin position="360"/>
        <end position="380"/>
    </location>
</feature>
<evidence type="ECO:0000313" key="13">
    <source>
        <dbReference type="Proteomes" id="UP000029713"/>
    </source>
</evidence>
<evidence type="ECO:0000256" key="9">
    <source>
        <dbReference type="ARBA" id="ARBA00037998"/>
    </source>
</evidence>
<dbReference type="EMBL" id="JPMX01000020">
    <property type="protein sequence ID" value="KGH47609.1"/>
    <property type="molecule type" value="Genomic_DNA"/>
</dbReference>
<feature type="signal peptide" evidence="11">
    <location>
        <begin position="1"/>
        <end position="20"/>
    </location>
</feature>
<feature type="transmembrane region" description="Helical" evidence="10">
    <location>
        <begin position="264"/>
        <end position="282"/>
    </location>
</feature>
<comment type="subcellular location">
    <subcellularLocation>
        <location evidence="1">Cell membrane</location>
        <topology evidence="1">Multi-pass membrane protein</topology>
    </subcellularLocation>
</comment>
<evidence type="ECO:0000256" key="6">
    <source>
        <dbReference type="ARBA" id="ARBA00022970"/>
    </source>
</evidence>
<dbReference type="PANTHER" id="PTHR11795">
    <property type="entry name" value="BRANCHED-CHAIN AMINO ACID TRANSPORT SYSTEM PERMEASE PROTEIN LIVH"/>
    <property type="match status" value="1"/>
</dbReference>
<dbReference type="Proteomes" id="UP000029713">
    <property type="component" value="Unassembled WGS sequence"/>
</dbReference>
<feature type="transmembrane region" description="Helical" evidence="10">
    <location>
        <begin position="310"/>
        <end position="329"/>
    </location>
</feature>
<evidence type="ECO:0000256" key="7">
    <source>
        <dbReference type="ARBA" id="ARBA00022989"/>
    </source>
</evidence>
<dbReference type="InterPro" id="IPR052157">
    <property type="entry name" value="BCAA_transport_permease"/>
</dbReference>
<dbReference type="GO" id="GO:0005304">
    <property type="term" value="F:L-valine transmembrane transporter activity"/>
    <property type="evidence" value="ECO:0007669"/>
    <property type="project" value="TreeGrafter"/>
</dbReference>
<keyword evidence="8 10" id="KW-0472">Membrane</keyword>
<keyword evidence="6" id="KW-0029">Amino-acid transport</keyword>
<evidence type="ECO:0000256" key="1">
    <source>
        <dbReference type="ARBA" id="ARBA00004651"/>
    </source>
</evidence>
<organism evidence="12 13">
    <name type="scientific">Modestobacter caceresii</name>
    <dbReference type="NCBI Taxonomy" id="1522368"/>
    <lineage>
        <taxon>Bacteria</taxon>
        <taxon>Bacillati</taxon>
        <taxon>Actinomycetota</taxon>
        <taxon>Actinomycetes</taxon>
        <taxon>Geodermatophilales</taxon>
        <taxon>Geodermatophilaceae</taxon>
        <taxon>Modestobacter</taxon>
    </lineage>
</organism>
<keyword evidence="2" id="KW-0813">Transport</keyword>
<dbReference type="Pfam" id="PF02653">
    <property type="entry name" value="BPD_transp_2"/>
    <property type="match status" value="1"/>
</dbReference>
<keyword evidence="4" id="KW-0997">Cell inner membrane</keyword>
<protein>
    <recommendedName>
        <fullName evidence="14">ABC transporter permease</fullName>
    </recommendedName>
</protein>
<accession>A0A098YAV1</accession>
<evidence type="ECO:0000256" key="3">
    <source>
        <dbReference type="ARBA" id="ARBA00022475"/>
    </source>
</evidence>
<name>A0A098YAV1_9ACTN</name>
<dbReference type="GO" id="GO:0015188">
    <property type="term" value="F:L-isoleucine transmembrane transporter activity"/>
    <property type="evidence" value="ECO:0007669"/>
    <property type="project" value="TreeGrafter"/>
</dbReference>
<reference evidence="12 13" key="1">
    <citation type="submission" date="2014-07" db="EMBL/GenBank/DDBJ databases">
        <title>Biosystematic studies on Modestobacter strains isolated from extreme hyper-arid desert soil and from historic building.</title>
        <authorList>
            <person name="Bukarasam K."/>
            <person name="Bull A."/>
            <person name="Girard G."/>
            <person name="van Wezel G."/>
            <person name="Goodfellow M."/>
        </authorList>
    </citation>
    <scope>NUCLEOTIDE SEQUENCE [LARGE SCALE GENOMIC DNA]</scope>
    <source>
        <strain evidence="12 13">KNN45-2b</strain>
    </source>
</reference>
<feature type="transmembrane region" description="Helical" evidence="10">
    <location>
        <begin position="215"/>
        <end position="236"/>
    </location>
</feature>
<dbReference type="Gene3D" id="2.60.40.1120">
    <property type="entry name" value="Carboxypeptidase-like, regulatory domain"/>
    <property type="match status" value="1"/>
</dbReference>
<dbReference type="CDD" id="cd06582">
    <property type="entry name" value="TM_PBP1_LivH_like"/>
    <property type="match status" value="1"/>
</dbReference>
<evidence type="ECO:0000313" key="12">
    <source>
        <dbReference type="EMBL" id="KGH47609.1"/>
    </source>
</evidence>
<comment type="caution">
    <text evidence="12">The sequence shown here is derived from an EMBL/GenBank/DDBJ whole genome shotgun (WGS) entry which is preliminary data.</text>
</comment>
<dbReference type="GO" id="GO:0015190">
    <property type="term" value="F:L-leucine transmembrane transporter activity"/>
    <property type="evidence" value="ECO:0007669"/>
    <property type="project" value="TreeGrafter"/>
</dbReference>